<dbReference type="RefSeq" id="WP_015056368.1">
    <property type="nucleotide sequence ID" value="NZ_JALGSQ010000008.1"/>
</dbReference>
<evidence type="ECO:0000313" key="1">
    <source>
        <dbReference type="EMBL" id="ADQ44548.1"/>
    </source>
</evidence>
<geneLocation type="plasmid" evidence="1">
    <name>297_lp38</name>
</geneLocation>
<keyword evidence="1" id="KW-0614">Plasmid</keyword>
<proteinExistence type="predicted"/>
<organism evidence="1">
    <name type="scientific">Borreliella burgdorferi 297</name>
    <dbReference type="NCBI Taxonomy" id="521009"/>
    <lineage>
        <taxon>Bacteria</taxon>
        <taxon>Pseudomonadati</taxon>
        <taxon>Spirochaetota</taxon>
        <taxon>Spirochaetia</taxon>
        <taxon>Spirochaetales</taxon>
        <taxon>Borreliaceae</taxon>
        <taxon>Borreliella</taxon>
    </lineage>
</organism>
<protein>
    <submittedName>
        <fullName evidence="1">Uncharacterized protein</fullName>
    </submittedName>
</protein>
<accession>A0A9N7BD82</accession>
<name>A0A9N7BD82_BORBG</name>
<gene>
    <name evidence="1" type="ORF">Bbu297_J02</name>
</gene>
<reference evidence="1" key="1">
    <citation type="journal article" date="2011" name="J. Bacteriol.">
        <title>Whole-genome sequences of thirteen isolates of Borrelia burgdorferi.</title>
        <authorList>
            <person name="Schutzer S.E."/>
            <person name="Fraser-Liggett C.M."/>
            <person name="Casjens S.R."/>
            <person name="Qiu W.G."/>
            <person name="Dunn J.J."/>
            <person name="Mongodin E.F."/>
            <person name="Luft B.J."/>
        </authorList>
    </citation>
    <scope>NUCLEOTIDE SEQUENCE [LARGE SCALE GENOMIC DNA]</scope>
    <source>
        <strain evidence="1">297</strain>
    </source>
</reference>
<dbReference type="EMBL" id="CP002258">
    <property type="protein sequence ID" value="ADQ44548.1"/>
    <property type="molecule type" value="Genomic_DNA"/>
</dbReference>
<sequence length="105" mass="12591">MNNLPKNNKEFSIYNFYEILVDMNLPINRFVLFLNILFDYINRIISSKEKTIISRPNKASSNTCLNVEYFFLINLKDTFFRLLINLEGVYWEQILVINEYDLYCG</sequence>
<dbReference type="AlphaFoldDB" id="A0A9N7BD82"/>